<evidence type="ECO:0000313" key="3">
    <source>
        <dbReference type="Proteomes" id="UP001148125"/>
    </source>
</evidence>
<organism evidence="2 3">
    <name type="scientific">Alkalihalobacterium chitinilyticum</name>
    <dbReference type="NCBI Taxonomy" id="2980103"/>
    <lineage>
        <taxon>Bacteria</taxon>
        <taxon>Bacillati</taxon>
        <taxon>Bacillota</taxon>
        <taxon>Bacilli</taxon>
        <taxon>Bacillales</taxon>
        <taxon>Bacillaceae</taxon>
        <taxon>Alkalihalobacterium</taxon>
    </lineage>
</organism>
<dbReference type="Pfam" id="PF14038">
    <property type="entry name" value="YqzE"/>
    <property type="match status" value="1"/>
</dbReference>
<reference evidence="2" key="1">
    <citation type="submission" date="2024-05" db="EMBL/GenBank/DDBJ databases">
        <title>Alkalihalobacillus sp. strain MEB203 novel alkaliphilic bacterium from Lonar Lake, India.</title>
        <authorList>
            <person name="Joshi A."/>
            <person name="Thite S."/>
            <person name="Mengade P."/>
        </authorList>
    </citation>
    <scope>NUCLEOTIDE SEQUENCE</scope>
    <source>
        <strain evidence="2">MEB 203</strain>
    </source>
</reference>
<accession>A0ABT5V9Z4</accession>
<dbReference type="Proteomes" id="UP001148125">
    <property type="component" value="Unassembled WGS sequence"/>
</dbReference>
<dbReference type="InterPro" id="IPR025622">
    <property type="entry name" value="YqzE"/>
</dbReference>
<proteinExistence type="predicted"/>
<evidence type="ECO:0000313" key="2">
    <source>
        <dbReference type="EMBL" id="MDE5412282.1"/>
    </source>
</evidence>
<dbReference type="RefSeq" id="WP_275116895.1">
    <property type="nucleotide sequence ID" value="NZ_JAOTPO010000001.1"/>
</dbReference>
<sequence length="64" mass="7780">MSSFNDYVKFVTQQFVSYVDRPKEERIALRKQRKESRPPIQYQMFGMIPLALSMILKKNRKRKK</sequence>
<keyword evidence="1" id="KW-0472">Membrane</keyword>
<protein>
    <submittedName>
        <fullName evidence="2">YqzE family protein</fullName>
    </submittedName>
</protein>
<name>A0ABT5V9Z4_9BACI</name>
<keyword evidence="1" id="KW-0812">Transmembrane</keyword>
<evidence type="ECO:0000256" key="1">
    <source>
        <dbReference type="SAM" id="Phobius"/>
    </source>
</evidence>
<comment type="caution">
    <text evidence="2">The sequence shown here is derived from an EMBL/GenBank/DDBJ whole genome shotgun (WGS) entry which is preliminary data.</text>
</comment>
<keyword evidence="3" id="KW-1185">Reference proteome</keyword>
<keyword evidence="1" id="KW-1133">Transmembrane helix</keyword>
<gene>
    <name evidence="2" type="ORF">N7Z68_02635</name>
</gene>
<feature type="transmembrane region" description="Helical" evidence="1">
    <location>
        <begin position="40"/>
        <end position="56"/>
    </location>
</feature>
<dbReference type="EMBL" id="JAOTPO010000001">
    <property type="protein sequence ID" value="MDE5412282.1"/>
    <property type="molecule type" value="Genomic_DNA"/>
</dbReference>